<dbReference type="InterPro" id="IPR001509">
    <property type="entry name" value="Epimerase_deHydtase"/>
</dbReference>
<dbReference type="UniPathway" id="UPA00128">
    <property type="reaction ID" value="UER00191"/>
</dbReference>
<feature type="binding site" evidence="5">
    <location>
        <position position="209"/>
    </location>
    <ligand>
        <name>substrate</name>
    </ligand>
</feature>
<proteinExistence type="inferred from homology"/>
<dbReference type="GO" id="GO:0042351">
    <property type="term" value="P:'de novo' GDP-L-fucose biosynthetic process"/>
    <property type="evidence" value="ECO:0007669"/>
    <property type="project" value="UniProtKB-UniRule"/>
</dbReference>
<dbReference type="GO" id="GO:0016853">
    <property type="term" value="F:isomerase activity"/>
    <property type="evidence" value="ECO:0007669"/>
    <property type="project" value="UniProtKB-KW"/>
</dbReference>
<dbReference type="GO" id="GO:0050577">
    <property type="term" value="F:GDP-L-fucose synthase activity"/>
    <property type="evidence" value="ECO:0007669"/>
    <property type="project" value="UniProtKB-UniRule"/>
</dbReference>
<feature type="active site" description="Proton donor/acceptor" evidence="5">
    <location>
        <position position="143"/>
    </location>
</feature>
<dbReference type="GO" id="GO:0070401">
    <property type="term" value="F:NADP+ binding"/>
    <property type="evidence" value="ECO:0007669"/>
    <property type="project" value="UniProtKB-UniRule"/>
</dbReference>
<keyword evidence="4 5" id="KW-0413">Isomerase</keyword>
<comment type="function">
    <text evidence="5">Catalyzes the two-step NADP-dependent conversion of GDP-4-dehydro-6-deoxy-D-mannose to GDP-fucose, involving an epimerase and a reductase reaction.</text>
</comment>
<keyword evidence="5" id="KW-0511">Multifunctional enzyme</keyword>
<feature type="site" description="Important for catalytic activity" evidence="5">
    <location>
        <position position="116"/>
    </location>
</feature>
<dbReference type="RefSeq" id="WP_328825382.1">
    <property type="nucleotide sequence ID" value="NZ_AP023287.1"/>
</dbReference>
<feature type="binding site" evidence="5">
    <location>
        <begin position="17"/>
        <end position="23"/>
    </location>
    <ligand>
        <name>NADP(+)</name>
        <dbReference type="ChEBI" id="CHEBI:58349"/>
    </ligand>
</feature>
<comment type="similarity">
    <text evidence="1 5">Belongs to the NAD(P)-dependent epimerase/dehydratase family. Fucose synthase subfamily.</text>
</comment>
<accession>A0A6S6P0Q8</accession>
<comment type="catalytic activity">
    <reaction evidence="5">
        <text>GDP-beta-L-fucose + NADP(+) = GDP-4-dehydro-alpha-D-rhamnose + NADPH + H(+)</text>
        <dbReference type="Rhea" id="RHEA:18885"/>
        <dbReference type="ChEBI" id="CHEBI:15378"/>
        <dbReference type="ChEBI" id="CHEBI:57273"/>
        <dbReference type="ChEBI" id="CHEBI:57783"/>
        <dbReference type="ChEBI" id="CHEBI:57964"/>
        <dbReference type="ChEBI" id="CHEBI:58349"/>
        <dbReference type="EC" id="1.1.1.271"/>
    </reaction>
</comment>
<evidence type="ECO:0000256" key="5">
    <source>
        <dbReference type="HAMAP-Rule" id="MF_00956"/>
    </source>
</evidence>
<dbReference type="EC" id="1.1.1.271" evidence="5"/>
<feature type="binding site" evidence="5">
    <location>
        <position position="186"/>
    </location>
    <ligand>
        <name>NADP(+)</name>
        <dbReference type="ChEBI" id="CHEBI:58349"/>
    </ligand>
</feature>
<feature type="binding site" evidence="5">
    <location>
        <begin position="170"/>
        <end position="173"/>
    </location>
    <ligand>
        <name>NADP(+)</name>
        <dbReference type="ChEBI" id="CHEBI:58349"/>
    </ligand>
</feature>
<dbReference type="CDD" id="cd05239">
    <property type="entry name" value="GDP_FS_SDR_e"/>
    <property type="match status" value="1"/>
</dbReference>
<keyword evidence="2 5" id="KW-0521">NADP</keyword>
<evidence type="ECO:0000256" key="3">
    <source>
        <dbReference type="ARBA" id="ARBA00023002"/>
    </source>
</evidence>
<dbReference type="Gene3D" id="3.40.50.720">
    <property type="entry name" value="NAD(P)-binding Rossmann-like Domain"/>
    <property type="match status" value="1"/>
</dbReference>
<gene>
    <name evidence="7" type="primary">wcaG</name>
    <name evidence="5" type="synonym">fcl</name>
    <name evidence="7" type="ORF">NIIDNTM18_10100</name>
</gene>
<name>A0A6S6P0Q8_9MYCO</name>
<dbReference type="HAMAP" id="MF_00956">
    <property type="entry name" value="GDP_fucose_synth"/>
    <property type="match status" value="1"/>
</dbReference>
<organism evidence="7 8">
    <name type="scientific">Mycolicibacterium litorale</name>
    <dbReference type="NCBI Taxonomy" id="758802"/>
    <lineage>
        <taxon>Bacteria</taxon>
        <taxon>Bacillati</taxon>
        <taxon>Actinomycetota</taxon>
        <taxon>Actinomycetes</taxon>
        <taxon>Mycobacteriales</taxon>
        <taxon>Mycobacteriaceae</taxon>
        <taxon>Mycolicibacterium</taxon>
    </lineage>
</organism>
<dbReference type="Proteomes" id="UP000515734">
    <property type="component" value="Chromosome"/>
</dbReference>
<dbReference type="InterPro" id="IPR036291">
    <property type="entry name" value="NAD(P)-bd_dom_sf"/>
</dbReference>
<feature type="binding site" evidence="5">
    <location>
        <position position="216"/>
    </location>
    <ligand>
        <name>substrate</name>
    </ligand>
</feature>
<feature type="domain" description="NAD-dependent epimerase/dehydratase" evidence="6">
    <location>
        <begin position="13"/>
        <end position="244"/>
    </location>
</feature>
<evidence type="ECO:0000313" key="8">
    <source>
        <dbReference type="Proteomes" id="UP000515734"/>
    </source>
</evidence>
<dbReference type="Gene3D" id="3.90.25.10">
    <property type="entry name" value="UDP-galactose 4-epimerase, domain 1"/>
    <property type="match status" value="1"/>
</dbReference>
<dbReference type="PANTHER" id="PTHR43238:SF1">
    <property type="entry name" value="GDP-L-FUCOSE SYNTHASE"/>
    <property type="match status" value="1"/>
</dbReference>
<protein>
    <recommendedName>
        <fullName evidence="5">GDP-L-fucose synthase</fullName>
        <ecNumber evidence="5">1.1.1.271</ecNumber>
    </recommendedName>
    <alternativeName>
        <fullName evidence="5">GDP-4-keto-6-deoxy-D-mannose-3,5-epimerase-4-reductase</fullName>
    </alternativeName>
</protein>
<feature type="binding site" evidence="5">
    <location>
        <position position="194"/>
    </location>
    <ligand>
        <name>substrate</name>
    </ligand>
</feature>
<feature type="binding site" evidence="5">
    <location>
        <begin position="112"/>
        <end position="115"/>
    </location>
    <ligand>
        <name>NADP(+)</name>
        <dbReference type="ChEBI" id="CHEBI:58349"/>
    </ligand>
</feature>
<dbReference type="PANTHER" id="PTHR43238">
    <property type="entry name" value="GDP-L-FUCOSE SYNTHASE"/>
    <property type="match status" value="1"/>
</dbReference>
<feature type="binding site" evidence="5">
    <location>
        <position position="276"/>
    </location>
    <ligand>
        <name>substrate</name>
    </ligand>
</feature>
<sequence>MSGVLAVDRDSHIYVAGHRGMVGSAITRRLRDVGYNNVTTRTHAELPLDDSSAVTSFFSETRPEFVVLAAAKVGGIVANATKGADFIRENLQIQTNVIDAAYRFGARRLLFLGSSCIYPKYAEQPIVEESLLTGPLEETNLPYAVAKIAGKTMCDAYAKQYGFDAFTVMPSNVFGVGDNFDPEHSHVVAGMMRRFHEAKMDNLDKVVVWGSGTPSRELIDADDLADACVFLLENYSRGGMINVGSGEEITIRELALLMKSIVGFEGAVEFDHTRPDGTPRKIMDNSKLMALGWHPKLTIESGLKKMYAWFVESAQLRT</sequence>
<feature type="site" description="Important for catalytic activity" evidence="5">
    <location>
        <position position="114"/>
    </location>
</feature>
<dbReference type="Pfam" id="PF01370">
    <property type="entry name" value="Epimerase"/>
    <property type="match status" value="1"/>
</dbReference>
<dbReference type="SUPFAM" id="SSF51735">
    <property type="entry name" value="NAD(P)-binding Rossmann-fold domains"/>
    <property type="match status" value="1"/>
</dbReference>
<keyword evidence="3 5" id="KW-0560">Oxidoreductase</keyword>
<comment type="pathway">
    <text evidence="5">Nucleotide-sugar biosynthesis; GDP-L-fucose biosynthesis via de novo pathway; GDP-L-fucose from GDP-alpha-D-mannose: step 2/2.</text>
</comment>
<dbReference type="EMBL" id="AP023287">
    <property type="protein sequence ID" value="BCI51732.1"/>
    <property type="molecule type" value="Genomic_DNA"/>
</dbReference>
<evidence type="ECO:0000256" key="4">
    <source>
        <dbReference type="ARBA" id="ARBA00023235"/>
    </source>
</evidence>
<evidence type="ECO:0000256" key="1">
    <source>
        <dbReference type="ARBA" id="ARBA00005959"/>
    </source>
</evidence>
<evidence type="ECO:0000256" key="2">
    <source>
        <dbReference type="ARBA" id="ARBA00022857"/>
    </source>
</evidence>
<dbReference type="InterPro" id="IPR028614">
    <property type="entry name" value="GDP_fucose/colitose_synth"/>
</dbReference>
<feature type="binding site" evidence="5">
    <location>
        <position position="147"/>
    </location>
    <ligand>
        <name>NADP(+)</name>
        <dbReference type="ChEBI" id="CHEBI:58349"/>
    </ligand>
</feature>
<dbReference type="AlphaFoldDB" id="A0A6S6P0Q8"/>
<reference evidence="7 8" key="1">
    <citation type="submission" date="2020-07" db="EMBL/GenBank/DDBJ databases">
        <title>Complete genome sequence of Mycolicibacterium litorale like strain isolated from cardiac implantable electronic device infection.</title>
        <authorList>
            <person name="Fukano H."/>
            <person name="Miyama H."/>
            <person name="Hoshino Y."/>
        </authorList>
    </citation>
    <scope>NUCLEOTIDE SEQUENCE [LARGE SCALE GENOMIC DNA]</scope>
    <source>
        <strain evidence="7 8">NIIDNTM18</strain>
    </source>
</reference>
<evidence type="ECO:0000259" key="6">
    <source>
        <dbReference type="Pfam" id="PF01370"/>
    </source>
</evidence>
<evidence type="ECO:0000313" key="7">
    <source>
        <dbReference type="EMBL" id="BCI51732.1"/>
    </source>
</evidence>